<accession>A0A1E3NKJ9</accession>
<dbReference type="RefSeq" id="XP_019017763.1">
    <property type="nucleotide sequence ID" value="XM_019160047.1"/>
</dbReference>
<organism evidence="2 3">
    <name type="scientific">Pichia membranifaciens NRRL Y-2026</name>
    <dbReference type="NCBI Taxonomy" id="763406"/>
    <lineage>
        <taxon>Eukaryota</taxon>
        <taxon>Fungi</taxon>
        <taxon>Dikarya</taxon>
        <taxon>Ascomycota</taxon>
        <taxon>Saccharomycotina</taxon>
        <taxon>Pichiomycetes</taxon>
        <taxon>Pichiales</taxon>
        <taxon>Pichiaceae</taxon>
        <taxon>Pichia</taxon>
    </lineage>
</organism>
<sequence length="136" mass="14559">MQLRSSPVAIMCHRRRGRGGCAGKNLGKRPAQPTSGGRGHARGASAAAACVPLSCPFRSPCPTACIFRPPSSALRHAHSGTLHTARRTLQTICCTEARRRLRGHTAVCRGGGHVVPMAVCRCERGEREHGEEDRTV</sequence>
<dbReference type="AlphaFoldDB" id="A0A1E3NKJ9"/>
<name>A0A1E3NKJ9_9ASCO</name>
<dbReference type="GeneID" id="30176734"/>
<dbReference type="EMBL" id="KV454003">
    <property type="protein sequence ID" value="ODQ46650.1"/>
    <property type="molecule type" value="Genomic_DNA"/>
</dbReference>
<gene>
    <name evidence="2" type="ORF">PICMEDRAFT_133414</name>
</gene>
<evidence type="ECO:0000313" key="2">
    <source>
        <dbReference type="EMBL" id="ODQ46650.1"/>
    </source>
</evidence>
<proteinExistence type="predicted"/>
<dbReference type="Proteomes" id="UP000094455">
    <property type="component" value="Unassembled WGS sequence"/>
</dbReference>
<evidence type="ECO:0000256" key="1">
    <source>
        <dbReference type="SAM" id="MobiDB-lite"/>
    </source>
</evidence>
<protein>
    <submittedName>
        <fullName evidence="2">Uncharacterized protein</fullName>
    </submittedName>
</protein>
<keyword evidence="3" id="KW-1185">Reference proteome</keyword>
<reference evidence="2 3" key="1">
    <citation type="journal article" date="2016" name="Proc. Natl. Acad. Sci. U.S.A.">
        <title>Comparative genomics of biotechnologically important yeasts.</title>
        <authorList>
            <person name="Riley R."/>
            <person name="Haridas S."/>
            <person name="Wolfe K.H."/>
            <person name="Lopes M.R."/>
            <person name="Hittinger C.T."/>
            <person name="Goeker M."/>
            <person name="Salamov A.A."/>
            <person name="Wisecaver J.H."/>
            <person name="Long T.M."/>
            <person name="Calvey C.H."/>
            <person name="Aerts A.L."/>
            <person name="Barry K.W."/>
            <person name="Choi C."/>
            <person name="Clum A."/>
            <person name="Coughlan A.Y."/>
            <person name="Deshpande S."/>
            <person name="Douglass A.P."/>
            <person name="Hanson S.J."/>
            <person name="Klenk H.-P."/>
            <person name="LaButti K.M."/>
            <person name="Lapidus A."/>
            <person name="Lindquist E.A."/>
            <person name="Lipzen A.M."/>
            <person name="Meier-Kolthoff J.P."/>
            <person name="Ohm R.A."/>
            <person name="Otillar R.P."/>
            <person name="Pangilinan J.L."/>
            <person name="Peng Y."/>
            <person name="Rokas A."/>
            <person name="Rosa C.A."/>
            <person name="Scheuner C."/>
            <person name="Sibirny A.A."/>
            <person name="Slot J.C."/>
            <person name="Stielow J.B."/>
            <person name="Sun H."/>
            <person name="Kurtzman C.P."/>
            <person name="Blackwell M."/>
            <person name="Grigoriev I.V."/>
            <person name="Jeffries T.W."/>
        </authorList>
    </citation>
    <scope>NUCLEOTIDE SEQUENCE [LARGE SCALE GENOMIC DNA]</scope>
    <source>
        <strain evidence="2 3">NRRL Y-2026</strain>
    </source>
</reference>
<feature type="region of interest" description="Disordered" evidence="1">
    <location>
        <begin position="20"/>
        <end position="41"/>
    </location>
</feature>
<evidence type="ECO:0000313" key="3">
    <source>
        <dbReference type="Proteomes" id="UP000094455"/>
    </source>
</evidence>